<dbReference type="AlphaFoldDB" id="A0A4Y9RWD2"/>
<dbReference type="EMBL" id="SPVF01000256">
    <property type="protein sequence ID" value="TFW11598.1"/>
    <property type="molecule type" value="Genomic_DNA"/>
</dbReference>
<evidence type="ECO:0000313" key="3">
    <source>
        <dbReference type="Proteomes" id="UP000298438"/>
    </source>
</evidence>
<organism evidence="2 3">
    <name type="scientific">Zemynaea arenosa</name>
    <dbReference type="NCBI Taxonomy" id="2561931"/>
    <lineage>
        <taxon>Bacteria</taxon>
        <taxon>Pseudomonadati</taxon>
        <taxon>Pseudomonadota</taxon>
        <taxon>Betaproteobacteria</taxon>
        <taxon>Burkholderiales</taxon>
        <taxon>Oxalobacteraceae</taxon>
        <taxon>Telluria group</taxon>
        <taxon>Zemynaea</taxon>
    </lineage>
</organism>
<evidence type="ECO:0000313" key="2">
    <source>
        <dbReference type="EMBL" id="TFW11598.1"/>
    </source>
</evidence>
<dbReference type="SUPFAM" id="SSF56601">
    <property type="entry name" value="beta-lactamase/transpeptidase-like"/>
    <property type="match status" value="1"/>
</dbReference>
<sequence length="454" mass="49161">MQQGRRALLGLALLGGMSRVLNTNAQGLAELAPAPAPVTGLLKLDAELDAIAANPTCELASLSVLAMRHGRVVYEHQAGRRHIEGTGGPAVTRDTMFRIASISKMVTTLGVMRLVEEGKLALDTDAGMYLGFPLKNPHFPNRPVTLRTLLTHTSSLRDAAGYSWSNDHALKDILVPGAREYGKGEMWSDKAAPGDYFTYCNLNWGVIGTMMERVTGERFDRLMRRLILDPLGIRGGYNPAEFSAGELANVATLYRKRATDDDAAWTPAGPWVPQVDDYTAKAPVPPLGIDKYSIGTNATPFSPTGGLRISAPDMGKLMALLVNQGRHEGHQILKPETLARMFTRQWTYDGKGGNGDSNDGLFYAWGMGNQQFFDHEGQTVVEGGGFAAAGHLGDAYGLMSVFMVDLAKGNGMIALVGGTSTDPEKYKGKHSSMARFQEQILDAMYRRAILARAD</sequence>
<keyword evidence="2" id="KW-0378">Hydrolase</keyword>
<dbReference type="OrthoDB" id="9801061at2"/>
<comment type="caution">
    <text evidence="2">The sequence shown here is derived from an EMBL/GenBank/DDBJ whole genome shotgun (WGS) entry which is preliminary data.</text>
</comment>
<feature type="domain" description="Beta-lactamase-related" evidence="1">
    <location>
        <begin position="59"/>
        <end position="416"/>
    </location>
</feature>
<protein>
    <submittedName>
        <fullName evidence="2">Class C beta-lactamase-related serine hydrolase</fullName>
    </submittedName>
</protein>
<dbReference type="InterPro" id="IPR050789">
    <property type="entry name" value="Diverse_Enzym_Activities"/>
</dbReference>
<reference evidence="2 3" key="1">
    <citation type="submission" date="2019-03" db="EMBL/GenBank/DDBJ databases">
        <title>Draft Genome Sequence of Massilia arenosa sp. nov., a Novel Massilia Species Isolated from a Sandy-loam Maize Soil.</title>
        <authorList>
            <person name="Raths R."/>
            <person name="Peta V."/>
            <person name="Bucking H."/>
        </authorList>
    </citation>
    <scope>NUCLEOTIDE SEQUENCE [LARGE SCALE GENOMIC DNA]</scope>
    <source>
        <strain evidence="2 3">MC02</strain>
    </source>
</reference>
<dbReference type="GO" id="GO:0016787">
    <property type="term" value="F:hydrolase activity"/>
    <property type="evidence" value="ECO:0007669"/>
    <property type="project" value="UniProtKB-KW"/>
</dbReference>
<dbReference type="Gene3D" id="3.40.710.10">
    <property type="entry name" value="DD-peptidase/beta-lactamase superfamily"/>
    <property type="match status" value="1"/>
</dbReference>
<dbReference type="PANTHER" id="PTHR43283">
    <property type="entry name" value="BETA-LACTAMASE-RELATED"/>
    <property type="match status" value="1"/>
</dbReference>
<dbReference type="Pfam" id="PF00144">
    <property type="entry name" value="Beta-lactamase"/>
    <property type="match status" value="1"/>
</dbReference>
<dbReference type="InterPro" id="IPR012338">
    <property type="entry name" value="Beta-lactam/transpept-like"/>
</dbReference>
<dbReference type="Proteomes" id="UP000298438">
    <property type="component" value="Unassembled WGS sequence"/>
</dbReference>
<evidence type="ECO:0000259" key="1">
    <source>
        <dbReference type="Pfam" id="PF00144"/>
    </source>
</evidence>
<proteinExistence type="predicted"/>
<keyword evidence="3" id="KW-1185">Reference proteome</keyword>
<dbReference type="RefSeq" id="WP_135209132.1">
    <property type="nucleotide sequence ID" value="NZ_SPVF01000256.1"/>
</dbReference>
<dbReference type="InterPro" id="IPR001466">
    <property type="entry name" value="Beta-lactam-related"/>
</dbReference>
<accession>A0A4Y9RWD2</accession>
<name>A0A4Y9RWD2_9BURK</name>
<dbReference type="PANTHER" id="PTHR43283:SF3">
    <property type="entry name" value="BETA-LACTAMASE FAMILY PROTEIN (AFU_ORTHOLOGUE AFUA_5G07500)"/>
    <property type="match status" value="1"/>
</dbReference>
<gene>
    <name evidence="2" type="ORF">E4L96_20790</name>
</gene>